<evidence type="ECO:0000313" key="2">
    <source>
        <dbReference type="Proteomes" id="UP000253891"/>
    </source>
</evidence>
<organism evidence="1 2">
    <name type="scientific">Fructobacillus ficulneus</name>
    <dbReference type="NCBI Taxonomy" id="157463"/>
    <lineage>
        <taxon>Bacteria</taxon>
        <taxon>Bacillati</taxon>
        <taxon>Bacillota</taxon>
        <taxon>Bacilli</taxon>
        <taxon>Lactobacillales</taxon>
        <taxon>Lactobacillaceae</taxon>
        <taxon>Fructobacillus</taxon>
    </lineage>
</organism>
<sequence>MILTVIGFNFYVQTQIIDQKIKSIVLINQTLIVDRCQVDASLDYYQNHKLSGTIAEAEYQINSDQGLIEIKYQKQVYQRPLLLP</sequence>
<dbReference type="AlphaFoldDB" id="A0A0K8MI82"/>
<gene>
    <name evidence="1" type="ORF">FFIC_230530</name>
</gene>
<protein>
    <submittedName>
        <fullName evidence="1">Uncharacterized protein</fullName>
    </submittedName>
</protein>
<name>A0A0K8MI82_9LACO</name>
<dbReference type="EMBL" id="DF968000">
    <property type="protein sequence ID" value="GAO99569.1"/>
    <property type="molecule type" value="Genomic_DNA"/>
</dbReference>
<keyword evidence="2" id="KW-1185">Reference proteome</keyword>
<proteinExistence type="predicted"/>
<reference evidence="1 2" key="1">
    <citation type="journal article" date="2015" name="BMC Genomics">
        <title>Comparative genomics of Fructobacillus spp. and Leuconostoc spp. reveals niche-specific evolution of Fructobacillus spp.</title>
        <authorList>
            <person name="Endo A."/>
            <person name="Tanizawa Y."/>
            <person name="Tanaka N."/>
            <person name="Maeno S."/>
            <person name="Kumar H."/>
            <person name="Shiwa Y."/>
            <person name="Okada S."/>
            <person name="Yoshikawa H."/>
            <person name="Dicks L."/>
            <person name="Nakagawa J."/>
            <person name="Arita M."/>
        </authorList>
    </citation>
    <scope>NUCLEOTIDE SEQUENCE [LARGE SCALE GENOMIC DNA]</scope>
    <source>
        <strain evidence="1 2">JCM 12225</strain>
    </source>
</reference>
<dbReference type="Proteomes" id="UP000253891">
    <property type="component" value="Unassembled WGS sequence"/>
</dbReference>
<accession>A0A0K8MI82</accession>
<dbReference type="STRING" id="157463.GCA_001047075_00487"/>
<evidence type="ECO:0000313" key="1">
    <source>
        <dbReference type="EMBL" id="GAO99569.1"/>
    </source>
</evidence>